<organism evidence="1 2">
    <name type="scientific">Hyphomonas beringensis</name>
    <dbReference type="NCBI Taxonomy" id="1280946"/>
    <lineage>
        <taxon>Bacteria</taxon>
        <taxon>Pseudomonadati</taxon>
        <taxon>Pseudomonadota</taxon>
        <taxon>Alphaproteobacteria</taxon>
        <taxon>Hyphomonadales</taxon>
        <taxon>Hyphomonadaceae</taxon>
        <taxon>Hyphomonas</taxon>
    </lineage>
</organism>
<dbReference type="RefSeq" id="WP_034798375.1">
    <property type="nucleotide sequence ID" value="NZ_AWFF01000065.1"/>
</dbReference>
<evidence type="ECO:0000313" key="1">
    <source>
        <dbReference type="EMBL" id="KCZ52609.1"/>
    </source>
</evidence>
<evidence type="ECO:0008006" key="3">
    <source>
        <dbReference type="Google" id="ProtNLM"/>
    </source>
</evidence>
<keyword evidence="2" id="KW-1185">Reference proteome</keyword>
<dbReference type="InterPro" id="IPR021335">
    <property type="entry name" value="DUF2948"/>
</dbReference>
<sequence>MADVKPLRLLAESVEDLEVISAAIQDSVVKAENLNYESRHRRFTLELNRYRWEGQGKRAKEGERVRSLLAFDGVLGVKTRAVNKADPEMILSLLQVTFTPSQEPPGGTVTLLFAGDGEIALDVEVLDATLLDSDYVWPTRHLPNHERRRR</sequence>
<dbReference type="EMBL" id="AWFF01000065">
    <property type="protein sequence ID" value="KCZ52609.1"/>
    <property type="molecule type" value="Genomic_DNA"/>
</dbReference>
<evidence type="ECO:0000313" key="2">
    <source>
        <dbReference type="Proteomes" id="UP000027037"/>
    </source>
</evidence>
<proteinExistence type="predicted"/>
<name>A0A062U7K0_9PROT</name>
<dbReference type="eggNOG" id="ENOG5032SGB">
    <property type="taxonomic scope" value="Bacteria"/>
</dbReference>
<accession>A0A062U7K0</accession>
<dbReference type="AlphaFoldDB" id="A0A062U7K0"/>
<reference evidence="1 2" key="1">
    <citation type="journal article" date="2014" name="Antonie Van Leeuwenhoek">
        <title>Hyphomonas beringensis sp. nov. and Hyphomonas chukchiensis sp. nov., isolated from surface seawater of the Bering Sea and Chukchi Sea.</title>
        <authorList>
            <person name="Li C."/>
            <person name="Lai Q."/>
            <person name="Li G."/>
            <person name="Dong C."/>
            <person name="Wang J."/>
            <person name="Liao Y."/>
            <person name="Shao Z."/>
        </authorList>
    </citation>
    <scope>NUCLEOTIDE SEQUENCE [LARGE SCALE GENOMIC DNA]</scope>
    <source>
        <strain evidence="1 2">25B14_1</strain>
    </source>
</reference>
<dbReference type="OrthoDB" id="9806367at2"/>
<comment type="caution">
    <text evidence="1">The sequence shown here is derived from an EMBL/GenBank/DDBJ whole genome shotgun (WGS) entry which is preliminary data.</text>
</comment>
<dbReference type="Pfam" id="PF11164">
    <property type="entry name" value="DUF2948"/>
    <property type="match status" value="1"/>
</dbReference>
<dbReference type="STRING" id="1280946.HY29_04840"/>
<protein>
    <recommendedName>
        <fullName evidence="3">DUF2948 domain-containing protein</fullName>
    </recommendedName>
</protein>
<dbReference type="PATRIC" id="fig|1280946.3.peg.3016"/>
<gene>
    <name evidence="1" type="ORF">HY29_04840</name>
</gene>
<dbReference type="Proteomes" id="UP000027037">
    <property type="component" value="Unassembled WGS sequence"/>
</dbReference>